<dbReference type="InterPro" id="IPR011234">
    <property type="entry name" value="Fumarylacetoacetase-like_C"/>
</dbReference>
<evidence type="ECO:0000259" key="1">
    <source>
        <dbReference type="Pfam" id="PF01557"/>
    </source>
</evidence>
<evidence type="ECO:0000313" key="2">
    <source>
        <dbReference type="EMBL" id="QHF13216.1"/>
    </source>
</evidence>
<keyword evidence="2" id="KW-0378">Hydrolase</keyword>
<dbReference type="PANTHER" id="PTHR43211">
    <property type="entry name" value="FUMARYLACETOACETATE HYDROLASE"/>
    <property type="match status" value="1"/>
</dbReference>
<dbReference type="PANTHER" id="PTHR43211:SF1">
    <property type="entry name" value="BLL6422 PROTEIN"/>
    <property type="match status" value="1"/>
</dbReference>
<dbReference type="RefSeq" id="WP_039368886.1">
    <property type="nucleotide sequence ID" value="NZ_CP047385.1"/>
</dbReference>
<feature type="domain" description="Fumarylacetoacetase-like C-terminal" evidence="1">
    <location>
        <begin position="138"/>
        <end position="324"/>
    </location>
</feature>
<gene>
    <name evidence="2" type="ORF">PI93_011640</name>
</gene>
<dbReference type="GO" id="GO:0016787">
    <property type="term" value="F:hydrolase activity"/>
    <property type="evidence" value="ECO:0007669"/>
    <property type="project" value="UniProtKB-KW"/>
</dbReference>
<dbReference type="SUPFAM" id="SSF56529">
    <property type="entry name" value="FAH"/>
    <property type="match status" value="1"/>
</dbReference>
<evidence type="ECO:0000313" key="3">
    <source>
        <dbReference type="Proteomes" id="UP000035080"/>
    </source>
</evidence>
<organism evidence="2 3">
    <name type="scientific">Pandoraea fibrosis</name>
    <dbReference type="NCBI Taxonomy" id="1891094"/>
    <lineage>
        <taxon>Bacteria</taxon>
        <taxon>Pseudomonadati</taxon>
        <taxon>Pseudomonadota</taxon>
        <taxon>Betaproteobacteria</taxon>
        <taxon>Burkholderiales</taxon>
        <taxon>Burkholderiaceae</taxon>
        <taxon>Pandoraea</taxon>
    </lineage>
</organism>
<dbReference type="Pfam" id="PF01557">
    <property type="entry name" value="FAA_hydrolase"/>
    <property type="match status" value="1"/>
</dbReference>
<sequence>MKLATFTRPGKTPVIGIVLPDLQQVIDLQAAHVATRGEPLPAFIDMLALMRAGDVALDRAADIQQAVSGDEPFVHPFSTIRFLAPVPVPEQIRDFSTFDLHMQQAGAAMAKLRAHRKGEFGTPLPRAQDIALPSVYFDQPIYYKANRFNVVGADHVVRWPRKTVRLDYEAEFGVFIGKSGRDISARQARDHIFGFTIFNDFSARDLQEHEMEAPFGPAKGKDFDTGNAMGPWIVTADEIPDPYDLSIAVRVNGQEWSRGSTRDMRHSFEIMIEHVSRDETLHVGEFLGSGTVGNGCGLELDRWIQSGDDIEIEVEKIGVLRNRVLHPTD</sequence>
<dbReference type="InterPro" id="IPR036663">
    <property type="entry name" value="Fumarylacetoacetase_C_sf"/>
</dbReference>
<keyword evidence="3" id="KW-1185">Reference proteome</keyword>
<reference evidence="2 3" key="1">
    <citation type="journal article" date="2015" name="Genome Announc.">
        <title>Genome Sequences of Two Pandoraea pnomenusa Isolates Recovered 11 Months Apart from a Cystic Fibrosis Patient.</title>
        <authorList>
            <person name="Ee R."/>
            <person name="Ambrose M."/>
            <person name="Lazenby J."/>
            <person name="Williams P."/>
            <person name="Chan K.G."/>
            <person name="Roddam L."/>
        </authorList>
    </citation>
    <scope>NUCLEOTIDE SEQUENCE [LARGE SCALE GENOMIC DNA]</scope>
    <source>
        <strain evidence="2 3">6399</strain>
    </source>
</reference>
<accession>A0ABX6HQN8</accession>
<protein>
    <submittedName>
        <fullName evidence="2">Fumarylacetoacetate hydrolase family protein</fullName>
    </submittedName>
</protein>
<dbReference type="Proteomes" id="UP000035080">
    <property type="component" value="Chromosome"/>
</dbReference>
<name>A0ABX6HQN8_9BURK</name>
<proteinExistence type="predicted"/>
<dbReference type="EMBL" id="CP047385">
    <property type="protein sequence ID" value="QHF13216.1"/>
    <property type="molecule type" value="Genomic_DNA"/>
</dbReference>
<dbReference type="Gene3D" id="3.90.850.10">
    <property type="entry name" value="Fumarylacetoacetase-like, C-terminal domain"/>
    <property type="match status" value="1"/>
</dbReference>